<feature type="compositionally biased region" description="Acidic residues" evidence="1">
    <location>
        <begin position="93"/>
        <end position="103"/>
    </location>
</feature>
<gene>
    <name evidence="2" type="ORF">TGP89_266650</name>
</gene>
<organism evidence="2 3">
    <name type="scientific">Toxoplasma gondii p89</name>
    <dbReference type="NCBI Taxonomy" id="943119"/>
    <lineage>
        <taxon>Eukaryota</taxon>
        <taxon>Sar</taxon>
        <taxon>Alveolata</taxon>
        <taxon>Apicomplexa</taxon>
        <taxon>Conoidasida</taxon>
        <taxon>Coccidia</taxon>
        <taxon>Eucoccidiorida</taxon>
        <taxon>Eimeriorina</taxon>
        <taxon>Sarcocystidae</taxon>
        <taxon>Toxoplasma</taxon>
    </lineage>
</organism>
<dbReference type="VEuPathDB" id="ToxoDB:TGP89_266650"/>
<evidence type="ECO:0000256" key="1">
    <source>
        <dbReference type="SAM" id="MobiDB-lite"/>
    </source>
</evidence>
<proteinExistence type="predicted"/>
<reference evidence="2 3" key="1">
    <citation type="submission" date="2014-03" db="EMBL/GenBank/DDBJ databases">
        <authorList>
            <person name="Sibley D."/>
            <person name="Venepally P."/>
            <person name="Karamycheva S."/>
            <person name="Hadjithomas M."/>
            <person name="Khan A."/>
            <person name="Brunk B."/>
            <person name="Roos D."/>
            <person name="Caler E."/>
            <person name="Lorenzi H."/>
        </authorList>
    </citation>
    <scope>NUCLEOTIDE SEQUENCE [LARGE SCALE GENOMIC DNA]</scope>
    <source>
        <strain evidence="3">p89</strain>
    </source>
</reference>
<name>A0A086J7J7_TOXGO</name>
<feature type="compositionally biased region" description="Basic and acidic residues" evidence="1">
    <location>
        <begin position="427"/>
        <end position="439"/>
    </location>
</feature>
<dbReference type="EMBL" id="AEYI02002480">
    <property type="protein sequence ID" value="KFG28115.1"/>
    <property type="molecule type" value="Genomic_DNA"/>
</dbReference>
<evidence type="ECO:0000313" key="3">
    <source>
        <dbReference type="Proteomes" id="UP000028828"/>
    </source>
</evidence>
<protein>
    <submittedName>
        <fullName evidence="2">Putative transmembrane protein</fullName>
    </submittedName>
</protein>
<feature type="compositionally biased region" description="Acidic residues" evidence="1">
    <location>
        <begin position="353"/>
        <end position="363"/>
    </location>
</feature>
<feature type="compositionally biased region" description="Polar residues" evidence="1">
    <location>
        <begin position="335"/>
        <end position="347"/>
    </location>
</feature>
<feature type="compositionally biased region" description="Acidic residues" evidence="1">
    <location>
        <begin position="222"/>
        <end position="235"/>
    </location>
</feature>
<dbReference type="OrthoDB" id="332509at2759"/>
<evidence type="ECO:0000313" key="2">
    <source>
        <dbReference type="EMBL" id="KFG28115.1"/>
    </source>
</evidence>
<feature type="region of interest" description="Disordered" evidence="1">
    <location>
        <begin position="184"/>
        <end position="443"/>
    </location>
</feature>
<keyword evidence="2" id="KW-0472">Membrane</keyword>
<feature type="compositionally biased region" description="Basic and acidic residues" evidence="1">
    <location>
        <begin position="111"/>
        <end position="125"/>
    </location>
</feature>
<feature type="region of interest" description="Disordered" evidence="1">
    <location>
        <begin position="91"/>
        <end position="132"/>
    </location>
</feature>
<accession>A0A086J7J7</accession>
<feature type="compositionally biased region" description="Basic and acidic residues" evidence="1">
    <location>
        <begin position="288"/>
        <end position="310"/>
    </location>
</feature>
<sequence>MAFPSALRLARLGFALCVIAVICASYFVSCEKIENVPAGTASHSETVGSEEGNLLENTVVAQEASIATTTKDVTYEPQGTTEVVKAEIPVEINTEENTTEDAESAASSRRLNADNEEHTNNDTGHEASVQRNVTPLTAAAAVTPGGYTTDAEAAYEAVDVTENVEPSAGPGTSEAELTRDVRNLEDNEDETPSRSLAANEEVSAAEEREGNVEASPVVLASEEPEETTETADEPEAAPIRRLRGSAESAEEAGFDVNVDSDAHIAPDEDNEEPEATESASENAEDPAEETRASARHLQEAEATESVDKTAAEMQPSEGIENTDEAQHEQDEMIQSVASAEESMTQKDASPADIGDEGEQDGEQVEVVSATAADESSDDKACTEACERKLSEEETEDESASPEAGAEGVVDGEAKADNELVSEEPSESDAKESELSRTPEVDEQVSDAVSLLLGAAEEILEKVHNVDI</sequence>
<feature type="compositionally biased region" description="Basic and acidic residues" evidence="1">
    <location>
        <begin position="377"/>
        <end position="391"/>
    </location>
</feature>
<keyword evidence="2" id="KW-0812">Transmembrane</keyword>
<comment type="caution">
    <text evidence="2">The sequence shown here is derived from an EMBL/GenBank/DDBJ whole genome shotgun (WGS) entry which is preliminary data.</text>
</comment>
<dbReference type="AlphaFoldDB" id="A0A086J7J7"/>
<dbReference type="Proteomes" id="UP000028828">
    <property type="component" value="Unassembled WGS sequence"/>
</dbReference>